<proteinExistence type="predicted"/>
<name>A0A0W8G4G8_9ZZZZ</name>
<dbReference type="AlphaFoldDB" id="A0A0W8G4G8"/>
<feature type="compositionally biased region" description="Basic residues" evidence="1">
    <location>
        <begin position="101"/>
        <end position="141"/>
    </location>
</feature>
<feature type="compositionally biased region" description="Basic residues" evidence="1">
    <location>
        <begin position="23"/>
        <end position="39"/>
    </location>
</feature>
<gene>
    <name evidence="2" type="ORF">ASZ90_002278</name>
</gene>
<feature type="region of interest" description="Disordered" evidence="1">
    <location>
        <begin position="301"/>
        <end position="343"/>
    </location>
</feature>
<feature type="compositionally biased region" description="Basic residues" evidence="1">
    <location>
        <begin position="313"/>
        <end position="322"/>
    </location>
</feature>
<sequence>MAAQGLHALSGQTQRRAAPPGGRPHRVPHGAGGVRRRDRQVRGSRGQGLMRLLRHHPGPYRGPGRGRGRTSLAAPRGRRGLHGRHLPGLHRGRGRGTPPGGHRRAHQSHGQARAHGRAAKRRAGRGRAPRRRADRIRRGHPGRQCGRAPGGRGRGLAPAGARPHRPHERPPVPGLQRYRGPDRRIVDLSGLAPGQFHKRRTRPHGGPGPAVPAVWRAVHPFAPGGPQTPGHGRRAAGHRGAAGGQGAWHGHPQASDHGGRPGPDRVLQARGGPGLLRDHPALPRGLGPAHLPRPVQHLLRPAGPGTGQLHLSGHVHGKRPGGGHRQSQFRAAAGDGLRRRGAP</sequence>
<reference evidence="2" key="1">
    <citation type="journal article" date="2015" name="Proc. Natl. Acad. Sci. U.S.A.">
        <title>Networks of energetic and metabolic interactions define dynamics in microbial communities.</title>
        <authorList>
            <person name="Embree M."/>
            <person name="Liu J.K."/>
            <person name="Al-Bassam M.M."/>
            <person name="Zengler K."/>
        </authorList>
    </citation>
    <scope>NUCLEOTIDE SEQUENCE</scope>
</reference>
<dbReference type="EMBL" id="LNQE01000280">
    <property type="protein sequence ID" value="KUG27854.1"/>
    <property type="molecule type" value="Genomic_DNA"/>
</dbReference>
<accession>A0A0W8G4G8</accession>
<comment type="caution">
    <text evidence="2">The sequence shown here is derived from an EMBL/GenBank/DDBJ whole genome shotgun (WGS) entry which is preliminary data.</text>
</comment>
<feature type="region of interest" description="Disordered" evidence="1">
    <location>
        <begin position="1"/>
        <end position="273"/>
    </location>
</feature>
<evidence type="ECO:0000256" key="1">
    <source>
        <dbReference type="SAM" id="MobiDB-lite"/>
    </source>
</evidence>
<feature type="compositionally biased region" description="Basic residues" evidence="1">
    <location>
        <begin position="76"/>
        <end position="94"/>
    </location>
</feature>
<feature type="compositionally biased region" description="Basic residues" evidence="1">
    <location>
        <begin position="52"/>
        <end position="68"/>
    </location>
</feature>
<protein>
    <submittedName>
        <fullName evidence="2">Uncharacterized protein</fullName>
    </submittedName>
</protein>
<organism evidence="2">
    <name type="scientific">hydrocarbon metagenome</name>
    <dbReference type="NCBI Taxonomy" id="938273"/>
    <lineage>
        <taxon>unclassified sequences</taxon>
        <taxon>metagenomes</taxon>
        <taxon>ecological metagenomes</taxon>
    </lineage>
</organism>
<evidence type="ECO:0000313" key="2">
    <source>
        <dbReference type="EMBL" id="KUG27854.1"/>
    </source>
</evidence>